<comment type="caution">
    <text evidence="1">The sequence shown here is derived from an EMBL/GenBank/DDBJ whole genome shotgun (WGS) entry which is preliminary data.</text>
</comment>
<evidence type="ECO:0000313" key="2">
    <source>
        <dbReference type="Proteomes" id="UP001054945"/>
    </source>
</evidence>
<organism evidence="1 2">
    <name type="scientific">Caerostris extrusa</name>
    <name type="common">Bark spider</name>
    <name type="synonym">Caerostris bankana</name>
    <dbReference type="NCBI Taxonomy" id="172846"/>
    <lineage>
        <taxon>Eukaryota</taxon>
        <taxon>Metazoa</taxon>
        <taxon>Ecdysozoa</taxon>
        <taxon>Arthropoda</taxon>
        <taxon>Chelicerata</taxon>
        <taxon>Arachnida</taxon>
        <taxon>Araneae</taxon>
        <taxon>Araneomorphae</taxon>
        <taxon>Entelegynae</taxon>
        <taxon>Araneoidea</taxon>
        <taxon>Araneidae</taxon>
        <taxon>Caerostris</taxon>
    </lineage>
</organism>
<name>A0AAV4W108_CAEEX</name>
<protein>
    <submittedName>
        <fullName evidence="1">Uncharacterized protein</fullName>
    </submittedName>
</protein>
<evidence type="ECO:0000313" key="1">
    <source>
        <dbReference type="EMBL" id="GIY76337.1"/>
    </source>
</evidence>
<dbReference type="Proteomes" id="UP001054945">
    <property type="component" value="Unassembled WGS sequence"/>
</dbReference>
<gene>
    <name evidence="1" type="ORF">CEXT_135001</name>
</gene>
<reference evidence="1 2" key="1">
    <citation type="submission" date="2021-06" db="EMBL/GenBank/DDBJ databases">
        <title>Caerostris extrusa draft genome.</title>
        <authorList>
            <person name="Kono N."/>
            <person name="Arakawa K."/>
        </authorList>
    </citation>
    <scope>NUCLEOTIDE SEQUENCE [LARGE SCALE GENOMIC DNA]</scope>
</reference>
<dbReference type="EMBL" id="BPLR01015475">
    <property type="protein sequence ID" value="GIY76337.1"/>
    <property type="molecule type" value="Genomic_DNA"/>
</dbReference>
<sequence>MAGGLSAFIKTWSSSQIWEKLYSSFVDRILFRTSRMCYDFTALLGMVNVAFGNEKLTFGELKWKTRHSAL</sequence>
<proteinExistence type="predicted"/>
<keyword evidence="2" id="KW-1185">Reference proteome</keyword>
<dbReference type="AlphaFoldDB" id="A0AAV4W108"/>
<accession>A0AAV4W108</accession>